<dbReference type="PANTHER" id="PTHR23360:SF5">
    <property type="entry name" value="G-PROTEIN COUPLED RECEPTORS FAMILY 1 PROFILE DOMAIN-CONTAINING PROTEIN"/>
    <property type="match status" value="1"/>
</dbReference>
<proteinExistence type="predicted"/>
<keyword evidence="2" id="KW-0812">Transmembrane</keyword>
<dbReference type="Gene3D" id="1.20.1070.10">
    <property type="entry name" value="Rhodopsin 7-helix transmembrane proteins"/>
    <property type="match status" value="1"/>
</dbReference>
<evidence type="ECO:0000256" key="1">
    <source>
        <dbReference type="ARBA" id="ARBA00004370"/>
    </source>
</evidence>
<dbReference type="SMART" id="SM01381">
    <property type="entry name" value="7TM_GPCR_Srsx"/>
    <property type="match status" value="1"/>
</dbReference>
<evidence type="ECO:0000256" key="4">
    <source>
        <dbReference type="ARBA" id="ARBA00023136"/>
    </source>
</evidence>
<gene>
    <name evidence="5" type="primary">WBGene00279884</name>
</gene>
<reference evidence="6" key="1">
    <citation type="journal article" date="2008" name="Nat. Genet.">
        <title>The Pristionchus pacificus genome provides a unique perspective on nematode lifestyle and parasitism.</title>
        <authorList>
            <person name="Dieterich C."/>
            <person name="Clifton S.W."/>
            <person name="Schuster L.N."/>
            <person name="Chinwalla A."/>
            <person name="Delehaunty K."/>
            <person name="Dinkelacker I."/>
            <person name="Fulton L."/>
            <person name="Fulton R."/>
            <person name="Godfrey J."/>
            <person name="Minx P."/>
            <person name="Mitreva M."/>
            <person name="Roeseler W."/>
            <person name="Tian H."/>
            <person name="Witte H."/>
            <person name="Yang S.P."/>
            <person name="Wilson R.K."/>
            <person name="Sommer R.J."/>
        </authorList>
    </citation>
    <scope>NUCLEOTIDE SEQUENCE [LARGE SCALE GENOMIC DNA]</scope>
    <source>
        <strain evidence="6">PS312</strain>
    </source>
</reference>
<keyword evidence="4" id="KW-0472">Membrane</keyword>
<dbReference type="PROSITE" id="PS50262">
    <property type="entry name" value="G_PROTEIN_RECEP_F1_2"/>
    <property type="match status" value="1"/>
</dbReference>
<organism evidence="5 6">
    <name type="scientific">Pristionchus pacificus</name>
    <name type="common">Parasitic nematode worm</name>
    <dbReference type="NCBI Taxonomy" id="54126"/>
    <lineage>
        <taxon>Eukaryota</taxon>
        <taxon>Metazoa</taxon>
        <taxon>Ecdysozoa</taxon>
        <taxon>Nematoda</taxon>
        <taxon>Chromadorea</taxon>
        <taxon>Rhabditida</taxon>
        <taxon>Rhabditina</taxon>
        <taxon>Diplogasteromorpha</taxon>
        <taxon>Diplogasteroidea</taxon>
        <taxon>Neodiplogasteridae</taxon>
        <taxon>Pristionchus</taxon>
    </lineage>
</organism>
<sequence>MGEIDKFYWNLGRAFVGMSTLLAIVGPIGNFMILLTTIKTSSMRTTCNFLIAMCAVGDILHQCGVIVVQLPILFNFHFEISSYLCNCLMFLPEMGITIGCVCVLLIGFDRLFSVIFAVSYKSRDKTVNHIAIAAVLFSSCLHVCYVMYAYYTPRIGICEILTPFADGLPYFTFPILAVNILSVLVYLIVWIRLRMEADAIMMKRIFKSLLIIVTVDASGWLITPFFIYLILHSALDDSLKFAWSYFGTNFINIALSIKIFVYYTT</sequence>
<keyword evidence="3" id="KW-1133">Transmembrane helix</keyword>
<evidence type="ECO:0000313" key="5">
    <source>
        <dbReference type="EnsemblMetazoa" id="PPA41515.1"/>
    </source>
</evidence>
<reference evidence="5" key="2">
    <citation type="submission" date="2022-06" db="UniProtKB">
        <authorList>
            <consortium name="EnsemblMetazoa"/>
        </authorList>
    </citation>
    <scope>IDENTIFICATION</scope>
    <source>
        <strain evidence="5">PS312</strain>
    </source>
</reference>
<accession>A0A8R1UV14</accession>
<dbReference type="SUPFAM" id="SSF81321">
    <property type="entry name" value="Family A G protein-coupled receptor-like"/>
    <property type="match status" value="1"/>
</dbReference>
<comment type="subcellular location">
    <subcellularLocation>
        <location evidence="1">Membrane</location>
    </subcellularLocation>
</comment>
<dbReference type="GO" id="GO:0016020">
    <property type="term" value="C:membrane"/>
    <property type="evidence" value="ECO:0007669"/>
    <property type="project" value="UniProtKB-SubCell"/>
</dbReference>
<protein>
    <submittedName>
        <fullName evidence="5">G protein-coupled receptor</fullName>
    </submittedName>
</protein>
<dbReference type="InterPro" id="IPR000276">
    <property type="entry name" value="GPCR_Rhodpsn"/>
</dbReference>
<dbReference type="InterPro" id="IPR047130">
    <property type="entry name" value="7TM_GPCR_Srsx_nematod"/>
</dbReference>
<evidence type="ECO:0000256" key="2">
    <source>
        <dbReference type="ARBA" id="ARBA00022692"/>
    </source>
</evidence>
<dbReference type="GO" id="GO:0004930">
    <property type="term" value="F:G protein-coupled receptor activity"/>
    <property type="evidence" value="ECO:0007669"/>
    <property type="project" value="InterPro"/>
</dbReference>
<dbReference type="PANTHER" id="PTHR23360">
    <property type="entry name" value="G-PROTEIN COUPLED RECEPTORS FAMILY 1 PROFILE DOMAIN-CONTAINING PROTEIN-RELATED"/>
    <property type="match status" value="1"/>
</dbReference>
<dbReference type="AlphaFoldDB" id="A0A2A6CKL4"/>
<dbReference type="InterPro" id="IPR017452">
    <property type="entry name" value="GPCR_Rhodpsn_7TM"/>
</dbReference>
<name>A0A2A6CKL4_PRIPA</name>
<dbReference type="InterPro" id="IPR019424">
    <property type="entry name" value="7TM_GPCR_Srsx"/>
</dbReference>
<dbReference type="OrthoDB" id="5820127at2759"/>
<evidence type="ECO:0000313" key="6">
    <source>
        <dbReference type="Proteomes" id="UP000005239"/>
    </source>
</evidence>
<dbReference type="Proteomes" id="UP000005239">
    <property type="component" value="Unassembled WGS sequence"/>
</dbReference>
<dbReference type="CDD" id="cd00637">
    <property type="entry name" value="7tm_classA_rhodopsin-like"/>
    <property type="match status" value="1"/>
</dbReference>
<keyword evidence="6" id="KW-1185">Reference proteome</keyword>
<accession>A0A2A6CKL4</accession>
<dbReference type="EnsemblMetazoa" id="PPA41515.1">
    <property type="protein sequence ID" value="PPA41515.1"/>
    <property type="gene ID" value="WBGene00279884"/>
</dbReference>
<dbReference type="Pfam" id="PF10320">
    <property type="entry name" value="7TM_GPCR_Srsx"/>
    <property type="match status" value="1"/>
</dbReference>
<evidence type="ECO:0000256" key="3">
    <source>
        <dbReference type="ARBA" id="ARBA00022989"/>
    </source>
</evidence>